<protein>
    <submittedName>
        <fullName evidence="3">Uncharacterized protein</fullName>
    </submittedName>
</protein>
<proteinExistence type="predicted"/>
<gene>
    <name evidence="3" type="ORF">Q8F55_005146</name>
</gene>
<comment type="caution">
    <text evidence="3">The sequence shown here is derived from an EMBL/GenBank/DDBJ whole genome shotgun (WGS) entry which is preliminary data.</text>
</comment>
<name>A0ABR3Q0T6_9TREE</name>
<evidence type="ECO:0000313" key="3">
    <source>
        <dbReference type="EMBL" id="KAL1408338.1"/>
    </source>
</evidence>
<feature type="region of interest" description="Disordered" evidence="1">
    <location>
        <begin position="47"/>
        <end position="77"/>
    </location>
</feature>
<keyword evidence="2" id="KW-1133">Transmembrane helix</keyword>
<accession>A0ABR3Q0T6</accession>
<dbReference type="RefSeq" id="XP_069208282.1">
    <property type="nucleotide sequence ID" value="XM_069353640.1"/>
</dbReference>
<organism evidence="3 4">
    <name type="scientific">Vanrija albida</name>
    <dbReference type="NCBI Taxonomy" id="181172"/>
    <lineage>
        <taxon>Eukaryota</taxon>
        <taxon>Fungi</taxon>
        <taxon>Dikarya</taxon>
        <taxon>Basidiomycota</taxon>
        <taxon>Agaricomycotina</taxon>
        <taxon>Tremellomycetes</taxon>
        <taxon>Trichosporonales</taxon>
        <taxon>Trichosporonaceae</taxon>
        <taxon>Vanrija</taxon>
    </lineage>
</organism>
<reference evidence="3 4" key="1">
    <citation type="submission" date="2023-08" db="EMBL/GenBank/DDBJ databases">
        <title>Annotated Genome Sequence of Vanrija albida AlHP1.</title>
        <authorList>
            <person name="Herzog R."/>
        </authorList>
    </citation>
    <scope>NUCLEOTIDE SEQUENCE [LARGE SCALE GENOMIC DNA]</scope>
    <source>
        <strain evidence="3 4">AlHP1</strain>
    </source>
</reference>
<keyword evidence="2" id="KW-0812">Transmembrane</keyword>
<dbReference type="EMBL" id="JBBXJM010000004">
    <property type="protein sequence ID" value="KAL1408338.1"/>
    <property type="molecule type" value="Genomic_DNA"/>
</dbReference>
<dbReference type="Proteomes" id="UP001565368">
    <property type="component" value="Unassembled WGS sequence"/>
</dbReference>
<evidence type="ECO:0000313" key="4">
    <source>
        <dbReference type="Proteomes" id="UP001565368"/>
    </source>
</evidence>
<keyword evidence="2" id="KW-0472">Membrane</keyword>
<feature type="transmembrane region" description="Helical" evidence="2">
    <location>
        <begin position="6"/>
        <end position="25"/>
    </location>
</feature>
<evidence type="ECO:0000256" key="1">
    <source>
        <dbReference type="SAM" id="MobiDB-lite"/>
    </source>
</evidence>
<keyword evidence="4" id="KW-1185">Reference proteome</keyword>
<sequence>MTDEMIEVIPMMMMVILIAAPFWIAGRIITWPVRAPYNAIEKRIEKRRRKKREKMRAASHAENARRGGWHNHNGPIP</sequence>
<dbReference type="GeneID" id="95986189"/>
<evidence type="ECO:0000256" key="2">
    <source>
        <dbReference type="SAM" id="Phobius"/>
    </source>
</evidence>